<dbReference type="InterPro" id="IPR012337">
    <property type="entry name" value="RNaseH-like_sf"/>
</dbReference>
<evidence type="ECO:0000313" key="6">
    <source>
        <dbReference type="EMBL" id="MBW0552974.1"/>
    </source>
</evidence>
<sequence>MDKASVNQKMCSKMQDLFPAFIASKQWLGCMAHTIHLAAWDGLKALAIGSPNSTQNTPEDEVSQISIVNHIGIPDGQDIQYNSIISQILRLAGFFNQSPQWRDKFNTTVKLIYNDNKPTKATNLLLHVCTRWNSTYDMLLRALIIKEAYNQFFSLPNMQ</sequence>
<evidence type="ECO:0000256" key="3">
    <source>
        <dbReference type="ARBA" id="ARBA00022771"/>
    </source>
</evidence>
<dbReference type="InterPro" id="IPR052035">
    <property type="entry name" value="ZnF_BED_domain_contain"/>
</dbReference>
<evidence type="ECO:0000313" key="7">
    <source>
        <dbReference type="Proteomes" id="UP000765509"/>
    </source>
</evidence>
<keyword evidence="7" id="KW-1185">Reference proteome</keyword>
<keyword evidence="4" id="KW-0862">Zinc</keyword>
<dbReference type="GO" id="GO:0008270">
    <property type="term" value="F:zinc ion binding"/>
    <property type="evidence" value="ECO:0007669"/>
    <property type="project" value="UniProtKB-KW"/>
</dbReference>
<dbReference type="Proteomes" id="UP000765509">
    <property type="component" value="Unassembled WGS sequence"/>
</dbReference>
<evidence type="ECO:0000256" key="1">
    <source>
        <dbReference type="ARBA" id="ARBA00004123"/>
    </source>
</evidence>
<accession>A0A9Q3IZS1</accession>
<keyword evidence="2" id="KW-0479">Metal-binding</keyword>
<keyword evidence="3" id="KW-0863">Zinc-finger</keyword>
<evidence type="ECO:0000256" key="4">
    <source>
        <dbReference type="ARBA" id="ARBA00022833"/>
    </source>
</evidence>
<evidence type="ECO:0000256" key="2">
    <source>
        <dbReference type="ARBA" id="ARBA00022723"/>
    </source>
</evidence>
<proteinExistence type="predicted"/>
<dbReference type="SUPFAM" id="SSF53098">
    <property type="entry name" value="Ribonuclease H-like"/>
    <property type="match status" value="1"/>
</dbReference>
<protein>
    <submittedName>
        <fullName evidence="6">Uncharacterized protein</fullName>
    </submittedName>
</protein>
<name>A0A9Q3IZS1_9BASI</name>
<comment type="caution">
    <text evidence="6">The sequence shown here is derived from an EMBL/GenBank/DDBJ whole genome shotgun (WGS) entry which is preliminary data.</text>
</comment>
<dbReference type="OrthoDB" id="2432695at2759"/>
<dbReference type="GO" id="GO:0005634">
    <property type="term" value="C:nucleus"/>
    <property type="evidence" value="ECO:0007669"/>
    <property type="project" value="UniProtKB-SubCell"/>
</dbReference>
<comment type="subcellular location">
    <subcellularLocation>
        <location evidence="1">Nucleus</location>
    </subcellularLocation>
</comment>
<dbReference type="PANTHER" id="PTHR46481:SF10">
    <property type="entry name" value="ZINC FINGER BED DOMAIN-CONTAINING PROTEIN 39"/>
    <property type="match status" value="1"/>
</dbReference>
<keyword evidence="5" id="KW-0539">Nucleus</keyword>
<reference evidence="6" key="1">
    <citation type="submission" date="2021-03" db="EMBL/GenBank/DDBJ databases">
        <title>Draft genome sequence of rust myrtle Austropuccinia psidii MF-1, a brazilian biotype.</title>
        <authorList>
            <person name="Quecine M.C."/>
            <person name="Pachon D.M.R."/>
            <person name="Bonatelli M.L."/>
            <person name="Correr F.H."/>
            <person name="Franceschini L.M."/>
            <person name="Leite T.F."/>
            <person name="Margarido G.R.A."/>
            <person name="Almeida C.A."/>
            <person name="Ferrarezi J.A."/>
            <person name="Labate C.A."/>
        </authorList>
    </citation>
    <scope>NUCLEOTIDE SEQUENCE</scope>
    <source>
        <strain evidence="6">MF-1</strain>
    </source>
</reference>
<dbReference type="EMBL" id="AVOT02059276">
    <property type="protein sequence ID" value="MBW0552974.1"/>
    <property type="molecule type" value="Genomic_DNA"/>
</dbReference>
<evidence type="ECO:0000256" key="5">
    <source>
        <dbReference type="ARBA" id="ARBA00023242"/>
    </source>
</evidence>
<dbReference type="AlphaFoldDB" id="A0A9Q3IZS1"/>
<organism evidence="6 7">
    <name type="scientific">Austropuccinia psidii MF-1</name>
    <dbReference type="NCBI Taxonomy" id="1389203"/>
    <lineage>
        <taxon>Eukaryota</taxon>
        <taxon>Fungi</taxon>
        <taxon>Dikarya</taxon>
        <taxon>Basidiomycota</taxon>
        <taxon>Pucciniomycotina</taxon>
        <taxon>Pucciniomycetes</taxon>
        <taxon>Pucciniales</taxon>
        <taxon>Sphaerophragmiaceae</taxon>
        <taxon>Austropuccinia</taxon>
    </lineage>
</organism>
<dbReference type="PANTHER" id="PTHR46481">
    <property type="entry name" value="ZINC FINGER BED DOMAIN-CONTAINING PROTEIN 4"/>
    <property type="match status" value="1"/>
</dbReference>
<gene>
    <name evidence="6" type="ORF">O181_092689</name>
</gene>